<comment type="caution">
    <text evidence="16">Lacks conserved residue(s) required for the propagation of feature annotation.</text>
</comment>
<evidence type="ECO:0000256" key="11">
    <source>
        <dbReference type="ARBA" id="ARBA00023053"/>
    </source>
</evidence>
<evidence type="ECO:0000256" key="6">
    <source>
        <dbReference type="ARBA" id="ARBA00022643"/>
    </source>
</evidence>
<keyword evidence="8 16" id="KW-1278">Translocase</keyword>
<keyword evidence="5 16" id="KW-0285">Flavoprotein</keyword>
<evidence type="ECO:0000256" key="10">
    <source>
        <dbReference type="ARBA" id="ARBA00023027"/>
    </source>
</evidence>
<keyword evidence="3" id="KW-0997">Cell inner membrane</keyword>
<comment type="cofactor">
    <cofactor evidence="16 17">
        <name>FMN</name>
        <dbReference type="ChEBI" id="CHEBI:58210"/>
    </cofactor>
</comment>
<keyword evidence="20" id="KW-1185">Reference proteome</keyword>
<dbReference type="HAMAP" id="MF_00427">
    <property type="entry name" value="NqrC"/>
    <property type="match status" value="1"/>
</dbReference>
<evidence type="ECO:0000256" key="2">
    <source>
        <dbReference type="ARBA" id="ARBA00022475"/>
    </source>
</evidence>
<evidence type="ECO:0000313" key="19">
    <source>
        <dbReference type="EMBL" id="RUO78304.1"/>
    </source>
</evidence>
<dbReference type="PANTHER" id="PTHR37838:SF1">
    <property type="entry name" value="NA(+)-TRANSLOCATING NADH-QUINONE REDUCTASE SUBUNIT C"/>
    <property type="match status" value="1"/>
</dbReference>
<keyword evidence="10 16" id="KW-0520">NAD</keyword>
<dbReference type="OrthoDB" id="9786835at2"/>
<feature type="modified residue" description="FMN phosphoryl threonine" evidence="16">
    <location>
        <position position="228"/>
    </location>
</feature>
<dbReference type="GO" id="GO:0005886">
    <property type="term" value="C:plasma membrane"/>
    <property type="evidence" value="ECO:0007669"/>
    <property type="project" value="UniProtKB-SubCell"/>
</dbReference>
<evidence type="ECO:0000256" key="13">
    <source>
        <dbReference type="ARBA" id="ARBA00023075"/>
    </source>
</evidence>
<comment type="subunit">
    <text evidence="16 17">Composed of six subunits; NqrA, NqrB, NqrC, NqrD, NqrE and NqrF.</text>
</comment>
<dbReference type="InterPro" id="IPR010204">
    <property type="entry name" value="NqrC"/>
</dbReference>
<dbReference type="PANTHER" id="PTHR37838">
    <property type="entry name" value="NA(+)-TRANSLOCATING NADH-QUINONE REDUCTASE SUBUNIT C"/>
    <property type="match status" value="1"/>
</dbReference>
<evidence type="ECO:0000256" key="4">
    <source>
        <dbReference type="ARBA" id="ARBA00022553"/>
    </source>
</evidence>
<evidence type="ECO:0000256" key="14">
    <source>
        <dbReference type="ARBA" id="ARBA00023136"/>
    </source>
</evidence>
<keyword evidence="15 16" id="KW-0739">Sodium transport</keyword>
<dbReference type="InterPro" id="IPR007329">
    <property type="entry name" value="FMN-bd"/>
</dbReference>
<dbReference type="GO" id="GO:0016655">
    <property type="term" value="F:oxidoreductase activity, acting on NAD(P)H, quinone or similar compound as acceptor"/>
    <property type="evidence" value="ECO:0007669"/>
    <property type="project" value="UniProtKB-UniRule"/>
</dbReference>
<dbReference type="AlphaFoldDB" id="A0A432ZK88"/>
<reference evidence="19 20" key="1">
    <citation type="journal article" date="2011" name="Front. Microbiol.">
        <title>Genomic signatures of strain selection and enhancement in Bacillus atrophaeus var. globigii, a historical biowarfare simulant.</title>
        <authorList>
            <person name="Gibbons H.S."/>
            <person name="Broomall S.M."/>
            <person name="McNew L.A."/>
            <person name="Daligault H."/>
            <person name="Chapman C."/>
            <person name="Bruce D."/>
            <person name="Karavis M."/>
            <person name="Krepps M."/>
            <person name="McGregor P.A."/>
            <person name="Hong C."/>
            <person name="Park K.H."/>
            <person name="Akmal A."/>
            <person name="Feldman A."/>
            <person name="Lin J.S."/>
            <person name="Chang W.E."/>
            <person name="Higgs B.W."/>
            <person name="Demirev P."/>
            <person name="Lindquist J."/>
            <person name="Liem A."/>
            <person name="Fochler E."/>
            <person name="Read T.D."/>
            <person name="Tapia R."/>
            <person name="Johnson S."/>
            <person name="Bishop-Lilly K.A."/>
            <person name="Detter C."/>
            <person name="Han C."/>
            <person name="Sozhamannan S."/>
            <person name="Rosenzweig C.N."/>
            <person name="Skowronski E.W."/>
        </authorList>
    </citation>
    <scope>NUCLEOTIDE SEQUENCE [LARGE SCALE GENOMIC DNA]</scope>
    <source>
        <strain evidence="19 20">PIT1</strain>
    </source>
</reference>
<keyword evidence="12 16" id="KW-0406">Ion transport</keyword>
<evidence type="ECO:0000256" key="12">
    <source>
        <dbReference type="ARBA" id="ARBA00023065"/>
    </source>
</evidence>
<evidence type="ECO:0000256" key="1">
    <source>
        <dbReference type="ARBA" id="ARBA00022448"/>
    </source>
</evidence>
<proteinExistence type="inferred from homology"/>
<comment type="caution">
    <text evidence="19">The sequence shown here is derived from an EMBL/GenBank/DDBJ whole genome shotgun (WGS) entry which is preliminary data.</text>
</comment>
<evidence type="ECO:0000256" key="9">
    <source>
        <dbReference type="ARBA" id="ARBA00022989"/>
    </source>
</evidence>
<evidence type="ECO:0000256" key="7">
    <source>
        <dbReference type="ARBA" id="ARBA00022692"/>
    </source>
</evidence>
<keyword evidence="7 16" id="KW-0812">Transmembrane</keyword>
<keyword evidence="14 16" id="KW-0472">Membrane</keyword>
<keyword evidence="4 16" id="KW-0597">Phosphoprotein</keyword>
<dbReference type="EC" id="7.2.1.1" evidence="16 17"/>
<comment type="function">
    <text evidence="16">NQR complex catalyzes the reduction of ubiquinone-1 to ubiquinol by two successive reactions, coupled with the transport of Na(+) ions from the cytoplasm to the periplasm. NqrA to NqrE are probably involved in the second step, the conversion of ubisemiquinone to ubiquinol.</text>
</comment>
<feature type="transmembrane region" description="Helical" evidence="16">
    <location>
        <begin position="12"/>
        <end position="33"/>
    </location>
</feature>
<evidence type="ECO:0000256" key="15">
    <source>
        <dbReference type="ARBA" id="ARBA00023201"/>
    </source>
</evidence>
<accession>A0A432ZK88</accession>
<gene>
    <name evidence="16" type="primary">nqrC</name>
    <name evidence="19" type="ORF">CWI83_04530</name>
</gene>
<evidence type="ECO:0000256" key="5">
    <source>
        <dbReference type="ARBA" id="ARBA00022630"/>
    </source>
</evidence>
<keyword evidence="13 16" id="KW-0830">Ubiquinone</keyword>
<evidence type="ECO:0000259" key="18">
    <source>
        <dbReference type="SMART" id="SM00900"/>
    </source>
</evidence>
<comment type="catalytic activity">
    <reaction evidence="16 17">
        <text>a ubiquinone + n Na(+)(in) + NADH + H(+) = a ubiquinol + n Na(+)(out) + NAD(+)</text>
        <dbReference type="Rhea" id="RHEA:47748"/>
        <dbReference type="Rhea" id="RHEA-COMP:9565"/>
        <dbReference type="Rhea" id="RHEA-COMP:9566"/>
        <dbReference type="ChEBI" id="CHEBI:15378"/>
        <dbReference type="ChEBI" id="CHEBI:16389"/>
        <dbReference type="ChEBI" id="CHEBI:17976"/>
        <dbReference type="ChEBI" id="CHEBI:29101"/>
        <dbReference type="ChEBI" id="CHEBI:57540"/>
        <dbReference type="ChEBI" id="CHEBI:57945"/>
        <dbReference type="EC" id="7.2.1.1"/>
    </reaction>
</comment>
<keyword evidence="11 16" id="KW-0915">Sodium</keyword>
<keyword evidence="1 16" id="KW-0813">Transport</keyword>
<dbReference type="GO" id="GO:0010181">
    <property type="term" value="F:FMN binding"/>
    <property type="evidence" value="ECO:0007669"/>
    <property type="project" value="UniProtKB-UniRule"/>
</dbReference>
<dbReference type="Proteomes" id="UP000288279">
    <property type="component" value="Unassembled WGS sequence"/>
</dbReference>
<evidence type="ECO:0000256" key="17">
    <source>
        <dbReference type="PIRNR" id="PIRNR009437"/>
    </source>
</evidence>
<feature type="domain" description="FMN-binding" evidence="18">
    <location>
        <begin position="148"/>
        <end position="245"/>
    </location>
</feature>
<dbReference type="NCBIfam" id="TIGR01938">
    <property type="entry name" value="nqrC"/>
    <property type="match status" value="1"/>
</dbReference>
<organism evidence="19 20">
    <name type="scientific">Pseudidiomarina taiwanensis</name>
    <dbReference type="NCBI Taxonomy" id="337250"/>
    <lineage>
        <taxon>Bacteria</taxon>
        <taxon>Pseudomonadati</taxon>
        <taxon>Pseudomonadota</taxon>
        <taxon>Gammaproteobacteria</taxon>
        <taxon>Alteromonadales</taxon>
        <taxon>Idiomarinaceae</taxon>
        <taxon>Pseudidiomarina</taxon>
    </lineage>
</organism>
<sequence length="263" mass="28481">MAKNNETLGKTLTVVIGVCLVCAIIVAGAAVGLKPIQKKNAALDMQRNVLDAAGLLEPTTDVVAVFNDRVETRLVSLETLEFVADVDGANPTEYDPISTAKKPAFSTKLEKKNDVAGIGSREDVTKVYFINDDQGQLETVVMFIRGYGLWGTMYGLLALESDMNTIRGINFYEHSETPGLGGEIQNPQWVESWQGKQIYGEQLVDVKISVTKNAVDAAHDIDALSGATLTSNGVENTFQYWFSAAAYGPLLDKIRQGELTSNG</sequence>
<evidence type="ECO:0000256" key="8">
    <source>
        <dbReference type="ARBA" id="ARBA00022967"/>
    </source>
</evidence>
<keyword evidence="2 16" id="KW-1003">Cell membrane</keyword>
<dbReference type="SMART" id="SM00900">
    <property type="entry name" value="FMN_bind"/>
    <property type="match status" value="1"/>
</dbReference>
<dbReference type="GO" id="GO:0006814">
    <property type="term" value="P:sodium ion transport"/>
    <property type="evidence" value="ECO:0007669"/>
    <property type="project" value="UniProtKB-UniRule"/>
</dbReference>
<dbReference type="NCBIfam" id="NF003749">
    <property type="entry name" value="PRK05346.1-5"/>
    <property type="match status" value="1"/>
</dbReference>
<dbReference type="Pfam" id="PF04205">
    <property type="entry name" value="FMN_bind"/>
    <property type="match status" value="1"/>
</dbReference>
<evidence type="ECO:0000313" key="20">
    <source>
        <dbReference type="Proteomes" id="UP000288279"/>
    </source>
</evidence>
<keyword evidence="9 16" id="KW-1133">Transmembrane helix</keyword>
<dbReference type="PIRSF" id="PIRSF009437">
    <property type="entry name" value="NQR-1_subunit_C"/>
    <property type="match status" value="1"/>
</dbReference>
<evidence type="ECO:0000256" key="16">
    <source>
        <dbReference type="HAMAP-Rule" id="MF_00427"/>
    </source>
</evidence>
<evidence type="ECO:0000256" key="3">
    <source>
        <dbReference type="ARBA" id="ARBA00022519"/>
    </source>
</evidence>
<dbReference type="EMBL" id="PIQG01000002">
    <property type="protein sequence ID" value="RUO78304.1"/>
    <property type="molecule type" value="Genomic_DNA"/>
</dbReference>
<protein>
    <recommendedName>
        <fullName evidence="16 17">Na(+)-translocating NADH-quinone reductase subunit C</fullName>
        <shortName evidence="16 17">Na(+)-NQR subunit C</shortName>
        <shortName evidence="16 17">Na(+)-translocating NQR subunit C</shortName>
        <ecNumber evidence="16 17">7.2.1.1</ecNumber>
    </recommendedName>
    <alternativeName>
        <fullName evidence="16 17">NQR complex subunit C</fullName>
    </alternativeName>
    <alternativeName>
        <fullName evidence="16 17">NQR-1 subunit C</fullName>
    </alternativeName>
</protein>
<dbReference type="RefSeq" id="WP_126826349.1">
    <property type="nucleotide sequence ID" value="NZ_PIQG01000002.1"/>
</dbReference>
<comment type="subcellular location">
    <subcellularLocation>
        <location evidence="16">Cell membrane</location>
        <topology evidence="16">Single-pass membrane protein</topology>
    </subcellularLocation>
</comment>
<comment type="similarity">
    <text evidence="16 17">Belongs to the NqrC family.</text>
</comment>
<keyword evidence="6 16" id="KW-0288">FMN</keyword>
<name>A0A432ZK88_9GAMM</name>